<evidence type="ECO:0000313" key="10">
    <source>
        <dbReference type="Proteomes" id="UP000001915"/>
    </source>
</evidence>
<organism evidence="9 10">
    <name type="scientific">Brachyspira murdochii (strain ATCC 51284 / DSM 12563 / 56-150)</name>
    <name type="common">Serpulina murdochii</name>
    <dbReference type="NCBI Taxonomy" id="526224"/>
    <lineage>
        <taxon>Bacteria</taxon>
        <taxon>Pseudomonadati</taxon>
        <taxon>Spirochaetota</taxon>
        <taxon>Spirochaetia</taxon>
        <taxon>Brachyspirales</taxon>
        <taxon>Brachyspiraceae</taxon>
        <taxon>Brachyspira</taxon>
    </lineage>
</organism>
<dbReference type="RefSeq" id="WP_013113662.1">
    <property type="nucleotide sequence ID" value="NC_014150.1"/>
</dbReference>
<sequence length="362" mass="42725">MKKISILVPTYNEEDNIINVVTKLEEILKSLENYDYEIVFIDNYSKDNTRNIIINLCKENKHVKAIFNAKNFGFSRSIFYGLTQTTGDCTILIYADFQEPPELIPEFIKEWENGYKIVIGKKLKSNENIFMSIIRKFYYKLIKSISDVEQIENFHGFGLYDKDFINILKNLEDSEPYLRGIVAELGYKIKELYYEHKKREKGKSSFNFYRMYDLAMLGITSYSKIVLRFATMFGFLFSVITFIIGFITLIYKLINWNTYPIGIAALMVGVFFIGTVQIFFIGLLGEYILNINLRVMKRPLVVEEKRINFNRTEQNRTEQNRTEQNRTEQNRTEQIVFPRYNYIRNIVYCKPVAKILATGFLF</sequence>
<evidence type="ECO:0000256" key="7">
    <source>
        <dbReference type="SAM" id="Phobius"/>
    </source>
</evidence>
<dbReference type="PANTHER" id="PTHR48090">
    <property type="entry name" value="UNDECAPRENYL-PHOSPHATE 4-DEOXY-4-FORMAMIDO-L-ARABINOSE TRANSFERASE-RELATED"/>
    <property type="match status" value="1"/>
</dbReference>
<evidence type="ECO:0000256" key="2">
    <source>
        <dbReference type="ARBA" id="ARBA00022676"/>
    </source>
</evidence>
<keyword evidence="5 7" id="KW-1133">Transmembrane helix</keyword>
<dbReference type="HOGENOM" id="CLU_033536_0_1_12"/>
<gene>
    <name evidence="9" type="ordered locus">Bmur_1144</name>
</gene>
<dbReference type="Pfam" id="PF00535">
    <property type="entry name" value="Glycos_transf_2"/>
    <property type="match status" value="1"/>
</dbReference>
<feature type="domain" description="Glycosyltransferase 2-like" evidence="8">
    <location>
        <begin position="5"/>
        <end position="134"/>
    </location>
</feature>
<evidence type="ECO:0000256" key="5">
    <source>
        <dbReference type="ARBA" id="ARBA00022989"/>
    </source>
</evidence>
<dbReference type="KEGG" id="brm:Bmur_1144"/>
<evidence type="ECO:0000256" key="3">
    <source>
        <dbReference type="ARBA" id="ARBA00022679"/>
    </source>
</evidence>
<dbReference type="eggNOG" id="COG0463">
    <property type="taxonomic scope" value="Bacteria"/>
</dbReference>
<dbReference type="AlphaFoldDB" id="D5U966"/>
<feature type="transmembrane region" description="Helical" evidence="7">
    <location>
        <begin position="263"/>
        <end position="289"/>
    </location>
</feature>
<dbReference type="OrthoDB" id="9807778at2"/>
<dbReference type="Gene3D" id="3.90.550.10">
    <property type="entry name" value="Spore Coat Polysaccharide Biosynthesis Protein SpsA, Chain A"/>
    <property type="match status" value="1"/>
</dbReference>
<accession>D5U966</accession>
<name>D5U966_BRAM5</name>
<keyword evidence="3 9" id="KW-0808">Transferase</keyword>
<keyword evidence="6 7" id="KW-0472">Membrane</keyword>
<dbReference type="EMBL" id="CP001959">
    <property type="protein sequence ID" value="ADG71239.1"/>
    <property type="molecule type" value="Genomic_DNA"/>
</dbReference>
<dbReference type="InterPro" id="IPR050256">
    <property type="entry name" value="Glycosyltransferase_2"/>
</dbReference>
<dbReference type="SUPFAM" id="SSF53448">
    <property type="entry name" value="Nucleotide-diphospho-sugar transferases"/>
    <property type="match status" value="1"/>
</dbReference>
<reference evidence="9 10" key="1">
    <citation type="journal article" date="2010" name="Stand. Genomic Sci.">
        <title>Complete genome sequence of Brachyspira murdochii type strain (56-150).</title>
        <authorList>
            <person name="Pati A."/>
            <person name="Sikorski J."/>
            <person name="Gronow S."/>
            <person name="Munk C."/>
            <person name="Lapidus A."/>
            <person name="Copeland A."/>
            <person name="Glavina Del Tio T."/>
            <person name="Nolan M."/>
            <person name="Lucas S."/>
            <person name="Chen F."/>
            <person name="Tice H."/>
            <person name="Cheng J.F."/>
            <person name="Han C."/>
            <person name="Detter J.C."/>
            <person name="Bruce D."/>
            <person name="Tapia R."/>
            <person name="Goodwin L."/>
            <person name="Pitluck S."/>
            <person name="Liolios K."/>
            <person name="Ivanova N."/>
            <person name="Mavromatis K."/>
            <person name="Mikhailova N."/>
            <person name="Chen A."/>
            <person name="Palaniappan K."/>
            <person name="Land M."/>
            <person name="Hauser L."/>
            <person name="Chang Y.J."/>
            <person name="Jeffries C.D."/>
            <person name="Spring S."/>
            <person name="Rohde M."/>
            <person name="Goker M."/>
            <person name="Bristow J."/>
            <person name="Eisen J.A."/>
            <person name="Markowitz V."/>
            <person name="Hugenholtz P."/>
            <person name="Kyrpides N.C."/>
            <person name="Klenk H.P."/>
        </authorList>
    </citation>
    <scope>NUCLEOTIDE SEQUENCE [LARGE SCALE GENOMIC DNA]</scope>
    <source>
        <strain evidence="10">ATCC 51284 / DSM 12563 / 56-150</strain>
    </source>
</reference>
<dbReference type="PANTHER" id="PTHR48090:SF1">
    <property type="entry name" value="PROPHAGE BACTOPRENOL GLUCOSYL TRANSFERASE HOMOLOG"/>
    <property type="match status" value="1"/>
</dbReference>
<evidence type="ECO:0000256" key="4">
    <source>
        <dbReference type="ARBA" id="ARBA00022692"/>
    </source>
</evidence>
<dbReference type="InterPro" id="IPR029044">
    <property type="entry name" value="Nucleotide-diphossugar_trans"/>
</dbReference>
<protein>
    <submittedName>
        <fullName evidence="9">Glycosyl transferase family 2</fullName>
    </submittedName>
</protein>
<dbReference type="CDD" id="cd04187">
    <property type="entry name" value="DPM1_like_bac"/>
    <property type="match status" value="1"/>
</dbReference>
<feature type="transmembrane region" description="Helical" evidence="7">
    <location>
        <begin position="225"/>
        <end position="251"/>
    </location>
</feature>
<dbReference type="STRING" id="526224.Bmur_1144"/>
<dbReference type="Proteomes" id="UP000001915">
    <property type="component" value="Chromosome"/>
</dbReference>
<evidence type="ECO:0000256" key="6">
    <source>
        <dbReference type="ARBA" id="ARBA00023136"/>
    </source>
</evidence>
<dbReference type="CAZy" id="GT2">
    <property type="family name" value="Glycosyltransferase Family 2"/>
</dbReference>
<comment type="subcellular location">
    <subcellularLocation>
        <location evidence="1">Membrane</location>
        <topology evidence="1">Multi-pass membrane protein</topology>
    </subcellularLocation>
</comment>
<evidence type="ECO:0000313" key="9">
    <source>
        <dbReference type="EMBL" id="ADG71239.1"/>
    </source>
</evidence>
<dbReference type="GO" id="GO:0016757">
    <property type="term" value="F:glycosyltransferase activity"/>
    <property type="evidence" value="ECO:0007669"/>
    <property type="project" value="UniProtKB-KW"/>
</dbReference>
<keyword evidence="4 7" id="KW-0812">Transmembrane</keyword>
<keyword evidence="2" id="KW-0328">Glycosyltransferase</keyword>
<dbReference type="GO" id="GO:0005886">
    <property type="term" value="C:plasma membrane"/>
    <property type="evidence" value="ECO:0007669"/>
    <property type="project" value="TreeGrafter"/>
</dbReference>
<proteinExistence type="predicted"/>
<dbReference type="InterPro" id="IPR001173">
    <property type="entry name" value="Glyco_trans_2-like"/>
</dbReference>
<evidence type="ECO:0000259" key="8">
    <source>
        <dbReference type="Pfam" id="PF00535"/>
    </source>
</evidence>
<evidence type="ECO:0000256" key="1">
    <source>
        <dbReference type="ARBA" id="ARBA00004141"/>
    </source>
</evidence>